<name>A0AAV4UR57_9ARAC</name>
<organism evidence="2 3">
    <name type="scientific">Caerostris darwini</name>
    <dbReference type="NCBI Taxonomy" id="1538125"/>
    <lineage>
        <taxon>Eukaryota</taxon>
        <taxon>Metazoa</taxon>
        <taxon>Ecdysozoa</taxon>
        <taxon>Arthropoda</taxon>
        <taxon>Chelicerata</taxon>
        <taxon>Arachnida</taxon>
        <taxon>Araneae</taxon>
        <taxon>Araneomorphae</taxon>
        <taxon>Entelegynae</taxon>
        <taxon>Araneoidea</taxon>
        <taxon>Araneidae</taxon>
        <taxon>Caerostris</taxon>
    </lineage>
</organism>
<sequence>MQRNKLKFQYRFTTSPYFDSRNTIPAHSFYFPQPASRSAGEKPACTKIPKIIPASSTAHALWGSNSKSVSHSLAVRLVQEEDGQRNPEETDREHAVPGPDGTLAPFQIDSGVEGVYRRKRTHRPPDTCARQEKQPLGRKGEMPHYVIRCHRQRQGGRERVDHHLYFTFYSFTDRAFLSS</sequence>
<evidence type="ECO:0000256" key="1">
    <source>
        <dbReference type="SAM" id="MobiDB-lite"/>
    </source>
</evidence>
<dbReference type="Proteomes" id="UP001054837">
    <property type="component" value="Unassembled WGS sequence"/>
</dbReference>
<dbReference type="EMBL" id="BPLQ01011770">
    <property type="protein sequence ID" value="GIY60253.1"/>
    <property type="molecule type" value="Genomic_DNA"/>
</dbReference>
<protein>
    <submittedName>
        <fullName evidence="2">Uncharacterized protein</fullName>
    </submittedName>
</protein>
<comment type="caution">
    <text evidence="2">The sequence shown here is derived from an EMBL/GenBank/DDBJ whole genome shotgun (WGS) entry which is preliminary data.</text>
</comment>
<evidence type="ECO:0000313" key="3">
    <source>
        <dbReference type="Proteomes" id="UP001054837"/>
    </source>
</evidence>
<keyword evidence="3" id="KW-1185">Reference proteome</keyword>
<gene>
    <name evidence="2" type="ORF">CDAR_28251</name>
</gene>
<accession>A0AAV4UR57</accession>
<evidence type="ECO:0000313" key="2">
    <source>
        <dbReference type="EMBL" id="GIY60253.1"/>
    </source>
</evidence>
<reference evidence="2 3" key="1">
    <citation type="submission" date="2021-06" db="EMBL/GenBank/DDBJ databases">
        <title>Caerostris darwini draft genome.</title>
        <authorList>
            <person name="Kono N."/>
            <person name="Arakawa K."/>
        </authorList>
    </citation>
    <scope>NUCLEOTIDE SEQUENCE [LARGE SCALE GENOMIC DNA]</scope>
</reference>
<dbReference type="AlphaFoldDB" id="A0AAV4UR57"/>
<proteinExistence type="predicted"/>
<feature type="region of interest" description="Disordered" evidence="1">
    <location>
        <begin position="80"/>
        <end position="101"/>
    </location>
</feature>
<feature type="compositionally biased region" description="Basic and acidic residues" evidence="1">
    <location>
        <begin position="80"/>
        <end position="95"/>
    </location>
</feature>